<dbReference type="Proteomes" id="UP000091956">
    <property type="component" value="Unassembled WGS sequence"/>
</dbReference>
<feature type="region of interest" description="Disordered" evidence="2">
    <location>
        <begin position="1"/>
        <end position="25"/>
    </location>
</feature>
<feature type="compositionally biased region" description="Polar residues" evidence="2">
    <location>
        <begin position="1203"/>
        <end position="1214"/>
    </location>
</feature>
<sequence length="1721" mass="186338">MAATDAEQPYADMAAGDPFTSSTSHRYSNFDNQLFALGPTTSPEQAKRALEAHLAETERRIRDASKLGTTLVQQRKELADRLKEIEKEQDEGEITPELRQKLVDIEKEYNEVGRESARAFLPKSRVSSSEMAESPFPVQGKRSVSPSKFESQATASPSKLSVPNRKQRNQPSNRVHDIEFATEISTSLLSQVRHLQALLAEKEESLRTVNTEKARLEAEAEGFNQRLRALDESEQRYKDENWSLETQLHDHIATAKEAADREKKLTQSLNALQAQKTTAQKDLDEMKLSHSKLSETHAAAVKLHDTELGGLKRNMAMVENERGALQRKIEDLTGQNHELAMAVARQRGIADEQESQDATDEDFETADDNVTPEHSPPPSPTKMTPRHSHLEAETLKSSLHHAHRMIQSLKGNIHREKTEKLELKRMLQDARDELDIRRNDAASGSIKKSRKMDSKEFKKPSKGQLGALRNSRSEISMDDAQWEDQDGESSPTRAASARVASMPGGYAESSDQFETSNETSDAFETANERGTETDDFHTGNEGNTDSDELTETESGANVSTIRGRPAPLNMAAKRSSFLSTASTSGDEYSYEDVRTPVQSQPQRLRLRMGRGSSRRDRIASEEPSIDSSPAASNSGTPQQPSQSLFAELGDLGGSDDESAMGSSVGGMTPGRNRSITPGGTPGGASARMSALDIPPVPALPKPVMVDSSMMTDDWEPAPATPQSAIPIIASGLAGAGLVEAGHLFADNRLSVMSDVSTQAGDLSESLAQFPTPPTRSAPLPPLSISTIQAEDMEPVIPAPATPVQMAFSSIGSSHTEPLSPVLHAPTPVKLVFAPIEGTETEPIERPATAVKMEFSGIEAVAMEPVSPVLRPVTPVKLAFVPIDALDTEPIEPVERAVTPIKMAISNIGAMETEPISPVEPVVAPMNMAFSSIGHTATEPESPVKRPVTPVAFAFSSVSNTETEPISPVIRPVTPPRPVTPVAFAFSSVSNTETEPISPVVRPVTPPRPVTPVAFAFSSVSNTETEPISPVIRPVTPPRPVTPVAFAFSSVSNTETEPISPVVRPVTPPRPVTPIALAFSSITSTSTEPIEPPSPAHNHLLAGALGAGALGAGALGVGALLSDKSDKELSIQSPETPKGKGNNFNGLMNWAKAKTPVGPLIAEDETRQSPNQSPLAETPESQRPFKELSVNTNERPPSKAKPDMTSSTAQTSLTSEEIDEMLSKKSDRQYAILTEDSQKPVSPSRTIVPPTIRVRKSQDSMSSVRITRPKALDLSLDRENQPSSRPGSSGSHRRSISSQHPPLPPNHQQVIAAAQRVGSSSSNHTGIMGPPLLPASTYRNSNSQQLRPRTPSSSHGPSSPKNGTTPRPRYSGGAELNPSITARSRASSVTSFASEVESRFNLRGGPTEIPGVASGTDPRMIQAITQTMIGDYLWKYTRKAGRSDMSSTRHRRYFWVHPYTRTLYWSDRDPSTAGRSELKAKSVAIEAVRVVTDDNPMPPGLHRKSLVILTPGRSVKFTAQTGHNHEIWFNALSYLLLRTDDAPEDTADEAPDALTADDVDEFNPGFRSSRRGGAASLSSYNSRATRNESPAIPERPTLNNTPYNGTAASRGSVVSRLSNYWRTSNGEVYSARRSRQSTGQNSIYEASEVHDSAEDVRAMIEKQDRESDRLENVRACCDGLHDVGHLAHTPTSSVRNRLSQGTRSYTPGPGQRPGATSRQSVQ</sequence>
<dbReference type="PROSITE" id="PS50003">
    <property type="entry name" value="PH_DOMAIN"/>
    <property type="match status" value="1"/>
</dbReference>
<dbReference type="GO" id="GO:0032065">
    <property type="term" value="P:maintenance of protein location in cell cortex"/>
    <property type="evidence" value="ECO:0007669"/>
    <property type="project" value="InterPro"/>
</dbReference>
<evidence type="ECO:0000259" key="3">
    <source>
        <dbReference type="PROSITE" id="PS50003"/>
    </source>
</evidence>
<feature type="region of interest" description="Disordered" evidence="2">
    <location>
        <begin position="1542"/>
        <end position="1608"/>
    </location>
</feature>
<feature type="region of interest" description="Disordered" evidence="2">
    <location>
        <begin position="1627"/>
        <end position="1649"/>
    </location>
</feature>
<dbReference type="GO" id="GO:0000226">
    <property type="term" value="P:microtubule cytoskeleton organization"/>
    <property type="evidence" value="ECO:0007669"/>
    <property type="project" value="TreeGrafter"/>
</dbReference>
<dbReference type="SUPFAM" id="SSF50729">
    <property type="entry name" value="PH domain-like"/>
    <property type="match status" value="1"/>
</dbReference>
<evidence type="ECO:0000313" key="4">
    <source>
        <dbReference type="EMBL" id="OBT92970.1"/>
    </source>
</evidence>
<dbReference type="InterPro" id="IPR001849">
    <property type="entry name" value="PH_domain"/>
</dbReference>
<reference evidence="5" key="2">
    <citation type="journal article" date="2018" name="Nat. Commun.">
        <title>Extreme sensitivity to ultraviolet light in the fungal pathogen causing white-nose syndrome of bats.</title>
        <authorList>
            <person name="Palmer J.M."/>
            <person name="Drees K.P."/>
            <person name="Foster J.T."/>
            <person name="Lindner D.L."/>
        </authorList>
    </citation>
    <scope>NUCLEOTIDE SEQUENCE [LARGE SCALE GENOMIC DNA]</scope>
    <source>
        <strain evidence="5">UAMH 10579</strain>
    </source>
</reference>
<organism evidence="4 5">
    <name type="scientific">Pseudogymnoascus verrucosus</name>
    <dbReference type="NCBI Taxonomy" id="342668"/>
    <lineage>
        <taxon>Eukaryota</taxon>
        <taxon>Fungi</taxon>
        <taxon>Dikarya</taxon>
        <taxon>Ascomycota</taxon>
        <taxon>Pezizomycotina</taxon>
        <taxon>Leotiomycetes</taxon>
        <taxon>Thelebolales</taxon>
        <taxon>Thelebolaceae</taxon>
        <taxon>Pseudogymnoascus</taxon>
    </lineage>
</organism>
<feature type="region of interest" description="Disordered" evidence="2">
    <location>
        <begin position="438"/>
        <end position="694"/>
    </location>
</feature>
<dbReference type="PANTHER" id="PTHR28190:SF1">
    <property type="entry name" value="NUCLEAR MIGRATION PROTEIN NUM1"/>
    <property type="match status" value="1"/>
</dbReference>
<feature type="domain" description="PH" evidence="3">
    <location>
        <begin position="1425"/>
        <end position="1536"/>
    </location>
</feature>
<feature type="compositionally biased region" description="Acidic residues" evidence="2">
    <location>
        <begin position="476"/>
        <end position="487"/>
    </location>
</feature>
<protein>
    <recommendedName>
        <fullName evidence="3">PH domain-containing protein</fullName>
    </recommendedName>
</protein>
<dbReference type="STRING" id="342668.A0A1B8GAX0"/>
<feature type="compositionally biased region" description="Basic and acidic residues" evidence="2">
    <location>
        <begin position="526"/>
        <end position="538"/>
    </location>
</feature>
<dbReference type="GO" id="GO:0005543">
    <property type="term" value="F:phospholipid binding"/>
    <property type="evidence" value="ECO:0007669"/>
    <property type="project" value="InterPro"/>
</dbReference>
<feature type="compositionally biased region" description="Polar residues" evidence="2">
    <location>
        <begin position="1596"/>
        <end position="1608"/>
    </location>
</feature>
<keyword evidence="1" id="KW-0175">Coiled coil</keyword>
<feature type="coiled-coil region" evidence="1">
    <location>
        <begin position="47"/>
        <end position="95"/>
    </location>
</feature>
<feature type="compositionally biased region" description="Polar residues" evidence="2">
    <location>
        <begin position="1336"/>
        <end position="1364"/>
    </location>
</feature>
<dbReference type="PANTHER" id="PTHR28190">
    <property type="entry name" value="NUCLEAR MIGRATION PROTEIN NUM1"/>
    <property type="match status" value="1"/>
</dbReference>
<dbReference type="SMART" id="SM00233">
    <property type="entry name" value="PH"/>
    <property type="match status" value="1"/>
</dbReference>
<feature type="coiled-coil region" evidence="1">
    <location>
        <begin position="192"/>
        <end position="335"/>
    </location>
</feature>
<feature type="compositionally biased region" description="Acidic residues" evidence="2">
    <location>
        <begin position="1542"/>
        <end position="1560"/>
    </location>
</feature>
<dbReference type="RefSeq" id="XP_018126703.1">
    <property type="nucleotide sequence ID" value="XM_018278025.2"/>
</dbReference>
<dbReference type="OrthoDB" id="2149224at2759"/>
<feature type="compositionally biased region" description="Polar residues" evidence="2">
    <location>
        <begin position="1167"/>
        <end position="1180"/>
    </location>
</feature>
<feature type="region of interest" description="Disordered" evidence="2">
    <location>
        <begin position="1681"/>
        <end position="1721"/>
    </location>
</feature>
<feature type="region of interest" description="Disordered" evidence="2">
    <location>
        <begin position="1163"/>
        <end position="1385"/>
    </location>
</feature>
<dbReference type="Pfam" id="PF12814">
    <property type="entry name" value="Mcp5_PH"/>
    <property type="match status" value="1"/>
</dbReference>
<gene>
    <name evidence="4" type="ORF">VE01_08604</name>
</gene>
<evidence type="ECO:0000313" key="5">
    <source>
        <dbReference type="Proteomes" id="UP000091956"/>
    </source>
</evidence>
<feature type="region of interest" description="Disordered" evidence="2">
    <location>
        <begin position="1124"/>
        <end position="1147"/>
    </location>
</feature>
<proteinExistence type="predicted"/>
<dbReference type="InterPro" id="IPR024774">
    <property type="entry name" value="PH_dom-Mcp5-type"/>
</dbReference>
<name>A0A1B8GAX0_9PEZI</name>
<accession>A0A1B8GAX0</accession>
<evidence type="ECO:0000256" key="2">
    <source>
        <dbReference type="SAM" id="MobiDB-lite"/>
    </source>
</evidence>
<feature type="compositionally biased region" description="Acidic residues" evidence="2">
    <location>
        <begin position="351"/>
        <end position="367"/>
    </location>
</feature>
<feature type="compositionally biased region" description="Polar residues" evidence="2">
    <location>
        <begin position="509"/>
        <end position="522"/>
    </location>
</feature>
<reference evidence="4 5" key="1">
    <citation type="submission" date="2016-03" db="EMBL/GenBank/DDBJ databases">
        <title>Comparative genomics of Pseudogymnoascus destructans, the fungus causing white-nose syndrome of bats.</title>
        <authorList>
            <person name="Palmer J.M."/>
            <person name="Drees K.P."/>
            <person name="Foster J.T."/>
            <person name="Lindner D.L."/>
        </authorList>
    </citation>
    <scope>NUCLEOTIDE SEQUENCE [LARGE SCALE GENOMIC DNA]</scope>
    <source>
        <strain evidence="4 5">UAMH 10579</strain>
    </source>
</reference>
<dbReference type="EMBL" id="KV460259">
    <property type="protein sequence ID" value="OBT92970.1"/>
    <property type="molecule type" value="Genomic_DNA"/>
</dbReference>
<feature type="compositionally biased region" description="Polar residues" evidence="2">
    <location>
        <begin position="576"/>
        <end position="586"/>
    </location>
</feature>
<feature type="compositionally biased region" description="Polar residues" evidence="2">
    <location>
        <begin position="142"/>
        <end position="161"/>
    </location>
</feature>
<feature type="compositionally biased region" description="Polar residues" evidence="2">
    <location>
        <begin position="625"/>
        <end position="644"/>
    </location>
</feature>
<dbReference type="InterPro" id="IPR053005">
    <property type="entry name" value="Nuclear_Pos-Cytoskel_Interact"/>
</dbReference>
<dbReference type="GeneID" id="28841990"/>
<feature type="region of interest" description="Disordered" evidence="2">
    <location>
        <begin position="113"/>
        <end position="178"/>
    </location>
</feature>
<feature type="region of interest" description="Disordered" evidence="2">
    <location>
        <begin position="347"/>
        <end position="388"/>
    </location>
</feature>
<dbReference type="CDD" id="cd13365">
    <property type="entry name" value="PH_PLC_plant-like"/>
    <property type="match status" value="1"/>
</dbReference>
<evidence type="ECO:0000256" key="1">
    <source>
        <dbReference type="SAM" id="Coils"/>
    </source>
</evidence>
<dbReference type="GO" id="GO:0015631">
    <property type="term" value="F:tubulin binding"/>
    <property type="evidence" value="ECO:0007669"/>
    <property type="project" value="TreeGrafter"/>
</dbReference>
<dbReference type="GO" id="GO:0005739">
    <property type="term" value="C:mitochondrion"/>
    <property type="evidence" value="ECO:0007669"/>
    <property type="project" value="TreeGrafter"/>
</dbReference>
<keyword evidence="5" id="KW-1185">Reference proteome</keyword>
<feature type="compositionally biased region" description="Low complexity" evidence="2">
    <location>
        <begin position="1280"/>
        <end position="1299"/>
    </location>
</feature>
<feature type="compositionally biased region" description="Polar residues" evidence="2">
    <location>
        <begin position="1688"/>
        <end position="1704"/>
    </location>
</feature>
<dbReference type="GO" id="GO:0005938">
    <property type="term" value="C:cell cortex"/>
    <property type="evidence" value="ECO:0007669"/>
    <property type="project" value="InterPro"/>
</dbReference>